<feature type="transmembrane region" description="Helical" evidence="6">
    <location>
        <begin position="263"/>
        <end position="282"/>
    </location>
</feature>
<dbReference type="Proteomes" id="UP000035268">
    <property type="component" value="Chromosome"/>
</dbReference>
<dbReference type="RefSeq" id="WP_052882307.1">
    <property type="nucleotide sequence ID" value="NZ_CP010904.1"/>
</dbReference>
<proteinExistence type="predicted"/>
<gene>
    <name evidence="7" type="ORF">L21SP4_01802</name>
</gene>
<feature type="transmembrane region" description="Helical" evidence="6">
    <location>
        <begin position="226"/>
        <end position="243"/>
    </location>
</feature>
<dbReference type="GO" id="GO:0005886">
    <property type="term" value="C:plasma membrane"/>
    <property type="evidence" value="ECO:0007669"/>
    <property type="project" value="UniProtKB-SubCell"/>
</dbReference>
<evidence type="ECO:0000256" key="5">
    <source>
        <dbReference type="ARBA" id="ARBA00023136"/>
    </source>
</evidence>
<feature type="transmembrane region" description="Helical" evidence="6">
    <location>
        <begin position="387"/>
        <end position="408"/>
    </location>
</feature>
<evidence type="ECO:0000313" key="7">
    <source>
        <dbReference type="EMBL" id="AKJ65039.1"/>
    </source>
</evidence>
<keyword evidence="2" id="KW-1003">Cell membrane</keyword>
<evidence type="ECO:0000256" key="6">
    <source>
        <dbReference type="SAM" id="Phobius"/>
    </source>
</evidence>
<evidence type="ECO:0000313" key="8">
    <source>
        <dbReference type="Proteomes" id="UP000035268"/>
    </source>
</evidence>
<feature type="transmembrane region" description="Helical" evidence="6">
    <location>
        <begin position="337"/>
        <end position="357"/>
    </location>
</feature>
<feature type="transmembrane region" description="Helical" evidence="6">
    <location>
        <begin position="99"/>
        <end position="117"/>
    </location>
</feature>
<name>A0A0G3ELL7_9BACT</name>
<feature type="transmembrane region" description="Helical" evidence="6">
    <location>
        <begin position="294"/>
        <end position="317"/>
    </location>
</feature>
<evidence type="ECO:0000256" key="4">
    <source>
        <dbReference type="ARBA" id="ARBA00022989"/>
    </source>
</evidence>
<dbReference type="PANTHER" id="PTHR30250">
    <property type="entry name" value="PST FAMILY PREDICTED COLANIC ACID TRANSPORTER"/>
    <property type="match status" value="1"/>
</dbReference>
<accession>A0A0G3ELL7</accession>
<dbReference type="EMBL" id="CP010904">
    <property type="protein sequence ID" value="AKJ65039.1"/>
    <property type="molecule type" value="Genomic_DNA"/>
</dbReference>
<evidence type="ECO:0000256" key="3">
    <source>
        <dbReference type="ARBA" id="ARBA00022692"/>
    </source>
</evidence>
<dbReference type="InterPro" id="IPR002797">
    <property type="entry name" value="Polysacc_synth"/>
</dbReference>
<keyword evidence="3 6" id="KW-0812">Transmembrane</keyword>
<feature type="transmembrane region" description="Helical" evidence="6">
    <location>
        <begin position="155"/>
        <end position="179"/>
    </location>
</feature>
<dbReference type="InterPro" id="IPR050833">
    <property type="entry name" value="Poly_Biosynth_Transport"/>
</dbReference>
<reference evidence="7 8" key="2">
    <citation type="journal article" date="2016" name="ISME J.">
        <title>Characterization of the first cultured representative of Verrucomicrobia subdivision 5 indicates the proposal of a novel phylum.</title>
        <authorList>
            <person name="Spring S."/>
            <person name="Bunk B."/>
            <person name="Sproer C."/>
            <person name="Schumann P."/>
            <person name="Rohde M."/>
            <person name="Tindall B.J."/>
            <person name="Klenk H.P."/>
        </authorList>
    </citation>
    <scope>NUCLEOTIDE SEQUENCE [LARGE SCALE GENOMIC DNA]</scope>
    <source>
        <strain evidence="7 8">L21-Fru-AB</strain>
    </source>
</reference>
<protein>
    <submittedName>
        <fullName evidence="7">Polysaccharide biosynthesis protein</fullName>
    </submittedName>
</protein>
<comment type="subcellular location">
    <subcellularLocation>
        <location evidence="1">Cell membrane</location>
        <topology evidence="1">Multi-pass membrane protein</topology>
    </subcellularLocation>
</comment>
<evidence type="ECO:0000256" key="1">
    <source>
        <dbReference type="ARBA" id="ARBA00004651"/>
    </source>
</evidence>
<feature type="transmembrane region" description="Helical" evidence="6">
    <location>
        <begin position="48"/>
        <end position="67"/>
    </location>
</feature>
<dbReference type="PANTHER" id="PTHR30250:SF11">
    <property type="entry name" value="O-ANTIGEN TRANSPORTER-RELATED"/>
    <property type="match status" value="1"/>
</dbReference>
<feature type="transmembrane region" description="Helical" evidence="6">
    <location>
        <begin position="20"/>
        <end position="42"/>
    </location>
</feature>
<feature type="transmembrane region" description="Helical" evidence="6">
    <location>
        <begin position="185"/>
        <end position="205"/>
    </location>
</feature>
<dbReference type="STRING" id="1307763.L21SP4_01802"/>
<keyword evidence="4 6" id="KW-1133">Transmembrane helix</keyword>
<dbReference type="KEGG" id="vbl:L21SP4_01802"/>
<dbReference type="AlphaFoldDB" id="A0A0G3ELL7"/>
<feature type="transmembrane region" description="Helical" evidence="6">
    <location>
        <begin position="364"/>
        <end position="381"/>
    </location>
</feature>
<keyword evidence="5 6" id="KW-0472">Membrane</keyword>
<keyword evidence="8" id="KW-1185">Reference proteome</keyword>
<dbReference type="Pfam" id="PF01943">
    <property type="entry name" value="Polysacc_synt"/>
    <property type="match status" value="1"/>
</dbReference>
<sequence>MIGFVKNLRDRYRFAWDSGLLIGTGAVTGFFYLLVHVVLGRMMPGVDYAAVVALLGLLSVLGLPAAAMQITIARYIAEHAHQNAVQVWVTIFKRAMRRVSFWACGGLAAWILFSPWLRRLFEAPSIWSIILLGTIAVLMLYRPIIGGALQGSRNFGWLAASNFSSGFFRLLLCALIVWWGGSVDGVMTGVLLATFLSLAIGNIPFRRVVRETTAIPDYDTGPIYRYLWPVLLGQGAVFLLMHGDIMMSKRFLEGEALAVYGKAATLSRTVLFLAQPVALAMFPRAVTSARRAIFFAPFLFALLSSLAAAVLIALVPAVPMRLMYGIDGGAYLDCARLYVWAALPISLVGIVSKYLWARHLTGRTLGLLPLVTGYLMALFAFHETPRQMIACVAAGGWLSIAFLMISMFGGRGKRILQKEARS</sequence>
<organism evidence="7 8">
    <name type="scientific">Kiritimatiella glycovorans</name>
    <dbReference type="NCBI Taxonomy" id="1307763"/>
    <lineage>
        <taxon>Bacteria</taxon>
        <taxon>Pseudomonadati</taxon>
        <taxon>Kiritimatiellota</taxon>
        <taxon>Kiritimatiellia</taxon>
        <taxon>Kiritimatiellales</taxon>
        <taxon>Kiritimatiellaceae</taxon>
        <taxon>Kiritimatiella</taxon>
    </lineage>
</organism>
<evidence type="ECO:0000256" key="2">
    <source>
        <dbReference type="ARBA" id="ARBA00022475"/>
    </source>
</evidence>
<reference evidence="8" key="1">
    <citation type="submission" date="2015-02" db="EMBL/GenBank/DDBJ databases">
        <title>Description and complete genome sequence of the first cultured representative of the subdivision 5 of the Verrucomicrobia phylum.</title>
        <authorList>
            <person name="Spring S."/>
            <person name="Bunk B."/>
            <person name="Sproer C."/>
            <person name="Klenk H.-P."/>
        </authorList>
    </citation>
    <scope>NUCLEOTIDE SEQUENCE [LARGE SCALE GENOMIC DNA]</scope>
    <source>
        <strain evidence="8">L21-Fru-AB</strain>
    </source>
</reference>
<feature type="transmembrane region" description="Helical" evidence="6">
    <location>
        <begin position="123"/>
        <end position="143"/>
    </location>
</feature>